<feature type="transmembrane region" description="Helical" evidence="6">
    <location>
        <begin position="133"/>
        <end position="154"/>
    </location>
</feature>
<proteinExistence type="predicted"/>
<evidence type="ECO:0000256" key="5">
    <source>
        <dbReference type="ARBA" id="ARBA00023136"/>
    </source>
</evidence>
<keyword evidence="2" id="KW-1003">Cell membrane</keyword>
<evidence type="ECO:0000256" key="4">
    <source>
        <dbReference type="ARBA" id="ARBA00022989"/>
    </source>
</evidence>
<sequence>MLLKVITAPETIQEKSTLTSPTNSSRPVPYVAEPKGRAFALQIVAAQVVVSVGLSLVALLVSNQAAIAILSGGMICSLANFWLAIVAFRPALGKTPGQMLAAFYVAEIGKFIIAALLFLIAFKKTTLLKQPPYALLMFAAYVIAQSMAFVYPLARSRLLKNKSARRR</sequence>
<name>A0ABQ3BBD7_9GAMM</name>
<organism evidence="7 8">
    <name type="scientific">Cellvibrio zantedeschiae</name>
    <dbReference type="NCBI Taxonomy" id="1237077"/>
    <lineage>
        <taxon>Bacteria</taxon>
        <taxon>Pseudomonadati</taxon>
        <taxon>Pseudomonadota</taxon>
        <taxon>Gammaproteobacteria</taxon>
        <taxon>Cellvibrionales</taxon>
        <taxon>Cellvibrionaceae</taxon>
        <taxon>Cellvibrio</taxon>
    </lineage>
</organism>
<dbReference type="InterPro" id="IPR005598">
    <property type="entry name" value="ATP_synth_I"/>
</dbReference>
<evidence type="ECO:0008006" key="9">
    <source>
        <dbReference type="Google" id="ProtNLM"/>
    </source>
</evidence>
<reference evidence="8" key="1">
    <citation type="journal article" date="2019" name="Int. J. Syst. Evol. Microbiol.">
        <title>The Global Catalogue of Microorganisms (GCM) 10K type strain sequencing project: providing services to taxonomists for standard genome sequencing and annotation.</title>
        <authorList>
            <consortium name="The Broad Institute Genomics Platform"/>
            <consortium name="The Broad Institute Genome Sequencing Center for Infectious Disease"/>
            <person name="Wu L."/>
            <person name="Ma J."/>
        </authorList>
    </citation>
    <scope>NUCLEOTIDE SEQUENCE [LARGE SCALE GENOMIC DNA]</scope>
    <source>
        <strain evidence="8">KCTC 32239</strain>
    </source>
</reference>
<accession>A0ABQ3BBD7</accession>
<keyword evidence="5 6" id="KW-0472">Membrane</keyword>
<feature type="transmembrane region" description="Helical" evidence="6">
    <location>
        <begin position="39"/>
        <end position="61"/>
    </location>
</feature>
<dbReference type="EMBL" id="BMYZ01000003">
    <property type="protein sequence ID" value="GGY84274.1"/>
    <property type="molecule type" value="Genomic_DNA"/>
</dbReference>
<evidence type="ECO:0000256" key="6">
    <source>
        <dbReference type="SAM" id="Phobius"/>
    </source>
</evidence>
<evidence type="ECO:0000256" key="1">
    <source>
        <dbReference type="ARBA" id="ARBA00004651"/>
    </source>
</evidence>
<evidence type="ECO:0000256" key="3">
    <source>
        <dbReference type="ARBA" id="ARBA00022692"/>
    </source>
</evidence>
<dbReference type="Proteomes" id="UP000619761">
    <property type="component" value="Unassembled WGS sequence"/>
</dbReference>
<dbReference type="Pfam" id="PF03899">
    <property type="entry name" value="ATP-synt_I"/>
    <property type="match status" value="1"/>
</dbReference>
<keyword evidence="8" id="KW-1185">Reference proteome</keyword>
<comment type="subcellular location">
    <subcellularLocation>
        <location evidence="1">Cell membrane</location>
        <topology evidence="1">Multi-pass membrane protein</topology>
    </subcellularLocation>
</comment>
<evidence type="ECO:0000256" key="2">
    <source>
        <dbReference type="ARBA" id="ARBA00022475"/>
    </source>
</evidence>
<keyword evidence="3 6" id="KW-0812">Transmembrane</keyword>
<keyword evidence="4 6" id="KW-1133">Transmembrane helix</keyword>
<feature type="transmembrane region" description="Helical" evidence="6">
    <location>
        <begin position="100"/>
        <end position="121"/>
    </location>
</feature>
<comment type="caution">
    <text evidence="7">The sequence shown here is derived from an EMBL/GenBank/DDBJ whole genome shotgun (WGS) entry which is preliminary data.</text>
</comment>
<protein>
    <recommendedName>
        <fullName evidence="9">F0F1 ATP synthase subunit I</fullName>
    </recommendedName>
</protein>
<evidence type="ECO:0000313" key="8">
    <source>
        <dbReference type="Proteomes" id="UP000619761"/>
    </source>
</evidence>
<evidence type="ECO:0000313" key="7">
    <source>
        <dbReference type="EMBL" id="GGY84274.1"/>
    </source>
</evidence>
<gene>
    <name evidence="7" type="ORF">GCM10011613_31490</name>
</gene>
<feature type="transmembrane region" description="Helical" evidence="6">
    <location>
        <begin position="67"/>
        <end position="88"/>
    </location>
</feature>